<dbReference type="Pfam" id="PF01797">
    <property type="entry name" value="Y1_Tnp"/>
    <property type="match status" value="1"/>
</dbReference>
<accession>A0A9W6CY59</accession>
<dbReference type="InterPro" id="IPR002686">
    <property type="entry name" value="Transposase_17"/>
</dbReference>
<protein>
    <submittedName>
        <fullName evidence="2">IS200/IS605 family transposase</fullName>
    </submittedName>
</protein>
<dbReference type="GO" id="GO:0006313">
    <property type="term" value="P:DNA transposition"/>
    <property type="evidence" value="ECO:0007669"/>
    <property type="project" value="InterPro"/>
</dbReference>
<dbReference type="Gene3D" id="3.30.70.1290">
    <property type="entry name" value="Transposase IS200-like"/>
    <property type="match status" value="1"/>
</dbReference>
<dbReference type="NCBIfam" id="NF033573">
    <property type="entry name" value="transpos_IS200"/>
    <property type="match status" value="1"/>
</dbReference>
<dbReference type="GO" id="GO:0004803">
    <property type="term" value="F:transposase activity"/>
    <property type="evidence" value="ECO:0007669"/>
    <property type="project" value="InterPro"/>
</dbReference>
<evidence type="ECO:0000313" key="2">
    <source>
        <dbReference type="EMBL" id="GLI33976.1"/>
    </source>
</evidence>
<dbReference type="AlphaFoldDB" id="A0A9W6CY59"/>
<dbReference type="SMART" id="SM01321">
    <property type="entry name" value="Y1_Tnp"/>
    <property type="match status" value="1"/>
</dbReference>
<reference evidence="2" key="1">
    <citation type="submission" date="2022-12" db="EMBL/GenBank/DDBJ databases">
        <title>Reference genome sequencing for broad-spectrum identification of bacterial and archaeal isolates by mass spectrometry.</title>
        <authorList>
            <person name="Sekiguchi Y."/>
            <person name="Tourlousse D.M."/>
        </authorList>
    </citation>
    <scope>NUCLEOTIDE SEQUENCE</scope>
    <source>
        <strain evidence="2">ASRB1</strain>
    </source>
</reference>
<dbReference type="PANTHER" id="PTHR33360:SF2">
    <property type="entry name" value="TRANSPOSASE FOR INSERTION SEQUENCE ELEMENT IS200"/>
    <property type="match status" value="1"/>
</dbReference>
<keyword evidence="4" id="KW-1185">Reference proteome</keyword>
<comment type="caution">
    <text evidence="2">The sequence shown here is derived from an EMBL/GenBank/DDBJ whole genome shotgun (WGS) entry which is preliminary data.</text>
</comment>
<dbReference type="EMBL" id="BSDR01000001">
    <property type="protein sequence ID" value="GLI33976.1"/>
    <property type="molecule type" value="Genomic_DNA"/>
</dbReference>
<dbReference type="RefSeq" id="WP_281793253.1">
    <property type="nucleotide sequence ID" value="NZ_BSDR01000001.1"/>
</dbReference>
<feature type="domain" description="Transposase IS200-like" evidence="1">
    <location>
        <begin position="11"/>
        <end position="129"/>
    </location>
</feature>
<dbReference type="GO" id="GO:0003677">
    <property type="term" value="F:DNA binding"/>
    <property type="evidence" value="ECO:0007669"/>
    <property type="project" value="InterPro"/>
</dbReference>
<gene>
    <name evidence="2" type="ORF">DAMNIGENAA_14090</name>
    <name evidence="3" type="ORF">DAMNIGENAA_31020</name>
</gene>
<dbReference type="InterPro" id="IPR036515">
    <property type="entry name" value="Transposase_17_sf"/>
</dbReference>
<evidence type="ECO:0000259" key="1">
    <source>
        <dbReference type="SMART" id="SM01321"/>
    </source>
</evidence>
<name>A0A9W6CY59_9BACT</name>
<evidence type="ECO:0000313" key="3">
    <source>
        <dbReference type="EMBL" id="GLI35669.1"/>
    </source>
</evidence>
<evidence type="ECO:0000313" key="4">
    <source>
        <dbReference type="Proteomes" id="UP001144372"/>
    </source>
</evidence>
<dbReference type="EMBL" id="BSDR01000001">
    <property type="protein sequence ID" value="GLI35669.1"/>
    <property type="molecule type" value="Genomic_DNA"/>
</dbReference>
<dbReference type="SUPFAM" id="SSF143422">
    <property type="entry name" value="Transposase IS200-like"/>
    <property type="match status" value="1"/>
</dbReference>
<proteinExistence type="predicted"/>
<sequence length="143" mass="17106">MDEYQSLSHTAWDCKYHVVWIPKYRRKTLYEELRKHLGQIFRELAMQRESKIVEGHLLVDHVHMLISIPPKYSVAQVVGFIKGKSAIHIARSFLGQRKNFTGHNFWARGYFVSTVGKDEKMIREYIKKQETEDRRLDQLHMFK</sequence>
<dbReference type="PANTHER" id="PTHR33360">
    <property type="entry name" value="TRANSPOSASE FOR INSERTION SEQUENCE ELEMENT IS200"/>
    <property type="match status" value="1"/>
</dbReference>
<dbReference type="Proteomes" id="UP001144372">
    <property type="component" value="Unassembled WGS sequence"/>
</dbReference>
<organism evidence="2 4">
    <name type="scientific">Desulforhabdus amnigena</name>
    <dbReference type="NCBI Taxonomy" id="40218"/>
    <lineage>
        <taxon>Bacteria</taxon>
        <taxon>Pseudomonadati</taxon>
        <taxon>Thermodesulfobacteriota</taxon>
        <taxon>Syntrophobacteria</taxon>
        <taxon>Syntrophobacterales</taxon>
        <taxon>Syntrophobacteraceae</taxon>
        <taxon>Desulforhabdus</taxon>
    </lineage>
</organism>